<gene>
    <name evidence="8" type="ORF">WPS_34820</name>
</gene>
<feature type="transmembrane region" description="Helical" evidence="6">
    <location>
        <begin position="41"/>
        <end position="60"/>
    </location>
</feature>
<keyword evidence="3 6" id="KW-0812">Transmembrane</keyword>
<comment type="similarity">
    <text evidence="2">Belongs to the EamA transporter family.</text>
</comment>
<dbReference type="PANTHER" id="PTHR32322:SF2">
    <property type="entry name" value="EAMA DOMAIN-CONTAINING PROTEIN"/>
    <property type="match status" value="1"/>
</dbReference>
<feature type="transmembrane region" description="Helical" evidence="6">
    <location>
        <begin position="220"/>
        <end position="242"/>
    </location>
</feature>
<dbReference type="Pfam" id="PF00892">
    <property type="entry name" value="EamA"/>
    <property type="match status" value="1"/>
</dbReference>
<sequence>MPSRAVTGLVLVVVVGVGWGLLAPASKVLFASPGFDGLSLAVARAAWALPIYLLALSVTWRLDPPRLDAGRWAAVIAAGLIFGLLITTLFSVASAHTSVAHISFLVGMSPVTNTAAAAVVFRIALGRREWTALVLGIVGVALLALTHANDRAGIFGDALMVAWLACFAAYACALRYVGARVSTRLLMSMMGVVAMGSLLIAGALAGAGGAIAHVADSAPVAWWFFGEVVLGSMIVGQTAFAAAIRRMGVATATIGAEYTALAVGVIASLGAHERWTPLTVVAGAIFCCALAATFAPIPWLTATERRAA</sequence>
<keyword evidence="5 6" id="KW-0472">Membrane</keyword>
<evidence type="ECO:0000313" key="9">
    <source>
        <dbReference type="Proteomes" id="UP001317532"/>
    </source>
</evidence>
<feature type="domain" description="EamA" evidence="7">
    <location>
        <begin position="7"/>
        <end position="144"/>
    </location>
</feature>
<evidence type="ECO:0000256" key="3">
    <source>
        <dbReference type="ARBA" id="ARBA00022692"/>
    </source>
</evidence>
<evidence type="ECO:0000256" key="5">
    <source>
        <dbReference type="ARBA" id="ARBA00023136"/>
    </source>
</evidence>
<evidence type="ECO:0000313" key="8">
    <source>
        <dbReference type="EMBL" id="BDE08206.1"/>
    </source>
</evidence>
<evidence type="ECO:0000256" key="6">
    <source>
        <dbReference type="SAM" id="Phobius"/>
    </source>
</evidence>
<name>A0AAN1XZH0_UNVUL</name>
<dbReference type="AlphaFoldDB" id="A0AAN1XZH0"/>
<dbReference type="InterPro" id="IPR050638">
    <property type="entry name" value="AA-Vitamin_Transporters"/>
</dbReference>
<evidence type="ECO:0000256" key="1">
    <source>
        <dbReference type="ARBA" id="ARBA00004141"/>
    </source>
</evidence>
<evidence type="ECO:0000256" key="2">
    <source>
        <dbReference type="ARBA" id="ARBA00007362"/>
    </source>
</evidence>
<dbReference type="GO" id="GO:0016020">
    <property type="term" value="C:membrane"/>
    <property type="evidence" value="ECO:0007669"/>
    <property type="project" value="UniProtKB-SubCell"/>
</dbReference>
<feature type="transmembrane region" description="Helical" evidence="6">
    <location>
        <begin position="130"/>
        <end position="148"/>
    </location>
</feature>
<organism evidence="8 9">
    <name type="scientific">Vulcanimicrobium alpinum</name>
    <dbReference type="NCBI Taxonomy" id="3016050"/>
    <lineage>
        <taxon>Bacteria</taxon>
        <taxon>Bacillati</taxon>
        <taxon>Vulcanimicrobiota</taxon>
        <taxon>Vulcanimicrobiia</taxon>
        <taxon>Vulcanimicrobiales</taxon>
        <taxon>Vulcanimicrobiaceae</taxon>
        <taxon>Vulcanimicrobium</taxon>
    </lineage>
</organism>
<dbReference type="InterPro" id="IPR000620">
    <property type="entry name" value="EamA_dom"/>
</dbReference>
<dbReference type="SUPFAM" id="SSF103481">
    <property type="entry name" value="Multidrug resistance efflux transporter EmrE"/>
    <property type="match status" value="1"/>
</dbReference>
<feature type="transmembrane region" description="Helical" evidence="6">
    <location>
        <begin position="99"/>
        <end position="123"/>
    </location>
</feature>
<dbReference type="PANTHER" id="PTHR32322">
    <property type="entry name" value="INNER MEMBRANE TRANSPORTER"/>
    <property type="match status" value="1"/>
</dbReference>
<accession>A0AAN1XZH0</accession>
<dbReference type="RefSeq" id="WP_317995751.1">
    <property type="nucleotide sequence ID" value="NZ_AP025523.1"/>
</dbReference>
<dbReference type="KEGG" id="vab:WPS_34820"/>
<reference evidence="8 9" key="1">
    <citation type="journal article" date="2022" name="ISME Commun">
        <title>Vulcanimicrobium alpinus gen. nov. sp. nov., the first cultivated representative of the candidate phylum 'Eremiobacterota', is a metabolically versatile aerobic anoxygenic phototroph.</title>
        <authorList>
            <person name="Yabe S."/>
            <person name="Muto K."/>
            <person name="Abe K."/>
            <person name="Yokota A."/>
            <person name="Staudigel H."/>
            <person name="Tebo B.M."/>
        </authorList>
    </citation>
    <scope>NUCLEOTIDE SEQUENCE [LARGE SCALE GENOMIC DNA]</scope>
    <source>
        <strain evidence="8 9">WC8-2</strain>
    </source>
</reference>
<protein>
    <recommendedName>
        <fullName evidence="7">EamA domain-containing protein</fullName>
    </recommendedName>
</protein>
<keyword evidence="4 6" id="KW-1133">Transmembrane helix</keyword>
<dbReference type="Proteomes" id="UP001317532">
    <property type="component" value="Chromosome"/>
</dbReference>
<feature type="transmembrane region" description="Helical" evidence="6">
    <location>
        <begin position="154"/>
        <end position="177"/>
    </location>
</feature>
<evidence type="ECO:0000259" key="7">
    <source>
        <dbReference type="Pfam" id="PF00892"/>
    </source>
</evidence>
<feature type="transmembrane region" description="Helical" evidence="6">
    <location>
        <begin position="275"/>
        <end position="300"/>
    </location>
</feature>
<comment type="subcellular location">
    <subcellularLocation>
        <location evidence="1">Membrane</location>
        <topology evidence="1">Multi-pass membrane protein</topology>
    </subcellularLocation>
</comment>
<keyword evidence="9" id="KW-1185">Reference proteome</keyword>
<feature type="transmembrane region" description="Helical" evidence="6">
    <location>
        <begin position="72"/>
        <end position="93"/>
    </location>
</feature>
<proteinExistence type="inferred from homology"/>
<feature type="transmembrane region" description="Helical" evidence="6">
    <location>
        <begin position="249"/>
        <end position="269"/>
    </location>
</feature>
<dbReference type="EMBL" id="AP025523">
    <property type="protein sequence ID" value="BDE08206.1"/>
    <property type="molecule type" value="Genomic_DNA"/>
</dbReference>
<dbReference type="InterPro" id="IPR037185">
    <property type="entry name" value="EmrE-like"/>
</dbReference>
<feature type="transmembrane region" description="Helical" evidence="6">
    <location>
        <begin position="189"/>
        <end position="214"/>
    </location>
</feature>
<evidence type="ECO:0000256" key="4">
    <source>
        <dbReference type="ARBA" id="ARBA00022989"/>
    </source>
</evidence>